<organism evidence="9 10">
    <name type="scientific">Bradyrhizobium centrolobii</name>
    <dbReference type="NCBI Taxonomy" id="1505087"/>
    <lineage>
        <taxon>Bacteria</taxon>
        <taxon>Pseudomonadati</taxon>
        <taxon>Pseudomonadota</taxon>
        <taxon>Alphaproteobacteria</taxon>
        <taxon>Hyphomicrobiales</taxon>
        <taxon>Nitrobacteraceae</taxon>
        <taxon>Bradyrhizobium</taxon>
    </lineage>
</organism>
<dbReference type="InterPro" id="IPR009056">
    <property type="entry name" value="Cyt_c-like_dom"/>
</dbReference>
<dbReference type="GO" id="GO:0046872">
    <property type="term" value="F:metal ion binding"/>
    <property type="evidence" value="ECO:0007669"/>
    <property type="project" value="UniProtKB-KW"/>
</dbReference>
<dbReference type="Gene3D" id="1.10.760.10">
    <property type="entry name" value="Cytochrome c-like domain"/>
    <property type="match status" value="1"/>
</dbReference>
<feature type="domain" description="Cytochrome c" evidence="8">
    <location>
        <begin position="29"/>
        <end position="131"/>
    </location>
</feature>
<evidence type="ECO:0000256" key="1">
    <source>
        <dbReference type="ARBA" id="ARBA00022448"/>
    </source>
</evidence>
<evidence type="ECO:0000313" key="9">
    <source>
        <dbReference type="EMBL" id="OAF15146.1"/>
    </source>
</evidence>
<evidence type="ECO:0000259" key="8">
    <source>
        <dbReference type="PROSITE" id="PS51007"/>
    </source>
</evidence>
<dbReference type="GO" id="GO:0009055">
    <property type="term" value="F:electron transfer activity"/>
    <property type="evidence" value="ECO:0007669"/>
    <property type="project" value="InterPro"/>
</dbReference>
<dbReference type="InterPro" id="IPR002327">
    <property type="entry name" value="Cyt_c_1A/1B"/>
</dbReference>
<name>A0A176Z5Y2_9BRAD</name>
<evidence type="ECO:0000256" key="4">
    <source>
        <dbReference type="ARBA" id="ARBA00022982"/>
    </source>
</evidence>
<keyword evidence="4" id="KW-0249">Electron transport</keyword>
<evidence type="ECO:0000256" key="5">
    <source>
        <dbReference type="ARBA" id="ARBA00023004"/>
    </source>
</evidence>
<proteinExistence type="predicted"/>
<dbReference type="AlphaFoldDB" id="A0A176Z5Y2"/>
<dbReference type="Pfam" id="PF00034">
    <property type="entry name" value="Cytochrom_C"/>
    <property type="match status" value="1"/>
</dbReference>
<keyword evidence="5 6" id="KW-0408">Iron</keyword>
<evidence type="ECO:0000256" key="2">
    <source>
        <dbReference type="ARBA" id="ARBA00022617"/>
    </source>
</evidence>
<accession>A0A176Z5Y2</accession>
<dbReference type="PANTHER" id="PTHR11961">
    <property type="entry name" value="CYTOCHROME C"/>
    <property type="match status" value="1"/>
</dbReference>
<evidence type="ECO:0000256" key="7">
    <source>
        <dbReference type="SAM" id="SignalP"/>
    </source>
</evidence>
<feature type="chain" id="PRO_5008055593" description="Cytochrome c domain-containing protein" evidence="7">
    <location>
        <begin position="23"/>
        <end position="131"/>
    </location>
</feature>
<keyword evidence="3 6" id="KW-0479">Metal-binding</keyword>
<protein>
    <recommendedName>
        <fullName evidence="8">Cytochrome c domain-containing protein</fullName>
    </recommendedName>
</protein>
<evidence type="ECO:0000256" key="3">
    <source>
        <dbReference type="ARBA" id="ARBA00022723"/>
    </source>
</evidence>
<dbReference type="Proteomes" id="UP000076959">
    <property type="component" value="Unassembled WGS sequence"/>
</dbReference>
<gene>
    <name evidence="9" type="ORF">AYJ54_05465</name>
</gene>
<evidence type="ECO:0000313" key="10">
    <source>
        <dbReference type="Proteomes" id="UP000076959"/>
    </source>
</evidence>
<dbReference type="PROSITE" id="PS51007">
    <property type="entry name" value="CYTC"/>
    <property type="match status" value="1"/>
</dbReference>
<dbReference type="InterPro" id="IPR036909">
    <property type="entry name" value="Cyt_c-like_dom_sf"/>
</dbReference>
<sequence>MVASLRVALIWPWLAGAGLTCASDMADAADIHHGEGAFVRQCALCHTIDKGGPNRFGPNLFGIVDRRAGTIPGFHYSAAFKDTASWDWNVDALRGWISAPKQMVPQSPMSVFQGVSDRDRDDIIAYLATRK</sequence>
<dbReference type="STRING" id="1505087.AYJ54_05465"/>
<dbReference type="GO" id="GO:0020037">
    <property type="term" value="F:heme binding"/>
    <property type="evidence" value="ECO:0007669"/>
    <property type="project" value="InterPro"/>
</dbReference>
<keyword evidence="2 6" id="KW-0349">Heme</keyword>
<dbReference type="SUPFAM" id="SSF46626">
    <property type="entry name" value="Cytochrome c"/>
    <property type="match status" value="1"/>
</dbReference>
<comment type="caution">
    <text evidence="9">The sequence shown here is derived from an EMBL/GenBank/DDBJ whole genome shotgun (WGS) entry which is preliminary data.</text>
</comment>
<feature type="signal peptide" evidence="7">
    <location>
        <begin position="1"/>
        <end position="22"/>
    </location>
</feature>
<reference evidence="9 10" key="1">
    <citation type="submission" date="2016-03" db="EMBL/GenBank/DDBJ databases">
        <title>Draft Genome Sequence of the Strain BR 10245 (Bradyrhizobium sp.) isolated from nodules of Centrolobium paraense.</title>
        <authorList>
            <person name="Simoes-Araujo J.L.Sr."/>
            <person name="Barauna A.C."/>
            <person name="Silva K."/>
            <person name="Zilli J.E."/>
        </authorList>
    </citation>
    <scope>NUCLEOTIDE SEQUENCE [LARGE SCALE GENOMIC DNA]</scope>
    <source>
        <strain evidence="9 10">BR 10245</strain>
    </source>
</reference>
<evidence type="ECO:0000256" key="6">
    <source>
        <dbReference type="PROSITE-ProRule" id="PRU00433"/>
    </source>
</evidence>
<keyword evidence="1" id="KW-0813">Transport</keyword>
<dbReference type="EMBL" id="LUUB01000024">
    <property type="protein sequence ID" value="OAF15146.1"/>
    <property type="molecule type" value="Genomic_DNA"/>
</dbReference>
<keyword evidence="7" id="KW-0732">Signal</keyword>
<keyword evidence="10" id="KW-1185">Reference proteome</keyword>
<dbReference type="PRINTS" id="PR00604">
    <property type="entry name" value="CYTCHRMECIAB"/>
</dbReference>